<gene>
    <name evidence="3" type="ORF">UFOPK2656_03530</name>
    <name evidence="4" type="ORF">UFOPK3267_01324</name>
    <name evidence="5" type="ORF">UFOPK3651_02841</name>
    <name evidence="6" type="ORF">UFOPK3931_02726</name>
    <name evidence="2" type="ORF">UFOPK4189_03214</name>
</gene>
<dbReference type="EMBL" id="CAFBMT010000022">
    <property type="protein sequence ID" value="CAB4950908.1"/>
    <property type="molecule type" value="Genomic_DNA"/>
</dbReference>
<evidence type="ECO:0000313" key="6">
    <source>
        <dbReference type="EMBL" id="CAB5009437.1"/>
    </source>
</evidence>
<dbReference type="EMBL" id="CAESGF010000033">
    <property type="protein sequence ID" value="CAB4365469.1"/>
    <property type="molecule type" value="Genomic_DNA"/>
</dbReference>
<evidence type="ECO:0000313" key="2">
    <source>
        <dbReference type="EMBL" id="CAB4365469.1"/>
    </source>
</evidence>
<dbReference type="AlphaFoldDB" id="A0A6J7K501"/>
<dbReference type="EMBL" id="CAEZYF010000043">
    <property type="protein sequence ID" value="CAB4750818.1"/>
    <property type="molecule type" value="Genomic_DNA"/>
</dbReference>
<organism evidence="5">
    <name type="scientific">freshwater metagenome</name>
    <dbReference type="NCBI Taxonomy" id="449393"/>
    <lineage>
        <taxon>unclassified sequences</taxon>
        <taxon>metagenomes</taxon>
        <taxon>ecological metagenomes</taxon>
    </lineage>
</organism>
<evidence type="ECO:0000313" key="3">
    <source>
        <dbReference type="EMBL" id="CAB4750818.1"/>
    </source>
</evidence>
<evidence type="ECO:0000313" key="4">
    <source>
        <dbReference type="EMBL" id="CAB4850854.1"/>
    </source>
</evidence>
<dbReference type="Pfam" id="PF13577">
    <property type="entry name" value="SnoaL_4"/>
    <property type="match status" value="1"/>
</dbReference>
<proteinExistence type="predicted"/>
<dbReference type="Gene3D" id="3.10.450.50">
    <property type="match status" value="1"/>
</dbReference>
<dbReference type="CDD" id="cd00531">
    <property type="entry name" value="NTF2_like"/>
    <property type="match status" value="1"/>
</dbReference>
<accession>A0A6J7K501</accession>
<evidence type="ECO:0000313" key="5">
    <source>
        <dbReference type="EMBL" id="CAB4950908.1"/>
    </source>
</evidence>
<evidence type="ECO:0000259" key="1">
    <source>
        <dbReference type="Pfam" id="PF13577"/>
    </source>
</evidence>
<sequence>MSKIQLNAERLARYMAQQEICDVIHRYCRGIDRLDWDLVRSCYHADATDDHGDFRGTVDEFLAYIQQGLPRFLSTQHFVGNILVEFDGERARAESYLVAYHRLPASSTKPLRDYTVGLRYVDDFERRNREWRIAARVCAFDWSRIDPVAPGGWVPDERATVGRRDRGDAVFAPSLVGWNA</sequence>
<reference evidence="5" key="1">
    <citation type="submission" date="2020-05" db="EMBL/GenBank/DDBJ databases">
        <authorList>
            <person name="Chiriac C."/>
            <person name="Salcher M."/>
            <person name="Ghai R."/>
            <person name="Kavagutti S V."/>
        </authorList>
    </citation>
    <scope>NUCLEOTIDE SEQUENCE</scope>
</reference>
<protein>
    <submittedName>
        <fullName evidence="5">Unannotated protein</fullName>
    </submittedName>
</protein>
<dbReference type="EMBL" id="CAFBIY010000065">
    <property type="protein sequence ID" value="CAB4850854.1"/>
    <property type="molecule type" value="Genomic_DNA"/>
</dbReference>
<feature type="domain" description="SnoaL-like" evidence="1">
    <location>
        <begin position="16"/>
        <end position="136"/>
    </location>
</feature>
<name>A0A6J7K501_9ZZZZ</name>
<dbReference type="InterPro" id="IPR037401">
    <property type="entry name" value="SnoaL-like"/>
</dbReference>
<dbReference type="EMBL" id="CAFBOL010000102">
    <property type="protein sequence ID" value="CAB5009437.1"/>
    <property type="molecule type" value="Genomic_DNA"/>
</dbReference>
<dbReference type="SUPFAM" id="SSF54427">
    <property type="entry name" value="NTF2-like"/>
    <property type="match status" value="1"/>
</dbReference>
<dbReference type="InterPro" id="IPR032710">
    <property type="entry name" value="NTF2-like_dom_sf"/>
</dbReference>